<dbReference type="SMART" id="SM00365">
    <property type="entry name" value="LRR_SD22"/>
    <property type="match status" value="5"/>
</dbReference>
<dbReference type="Pfam" id="PF08263">
    <property type="entry name" value="LRRNT_2"/>
    <property type="match status" value="1"/>
</dbReference>
<feature type="signal peptide" evidence="23">
    <location>
        <begin position="1"/>
        <end position="21"/>
    </location>
</feature>
<dbReference type="Pfam" id="PF13855">
    <property type="entry name" value="LRR_8"/>
    <property type="match status" value="2"/>
</dbReference>
<comment type="subcellular location">
    <subcellularLocation>
        <location evidence="1">Cell membrane</location>
        <topology evidence="1">Single-pass membrane protein</topology>
    </subcellularLocation>
    <subcellularLocation>
        <location evidence="2">Membrane</location>
        <topology evidence="2">Single-pass type I membrane protein</topology>
    </subcellularLocation>
</comment>
<dbReference type="Gene3D" id="3.80.10.10">
    <property type="entry name" value="Ribonuclease Inhibitor"/>
    <property type="match status" value="5"/>
</dbReference>
<dbReference type="Pfam" id="PF00560">
    <property type="entry name" value="LRR_1"/>
    <property type="match status" value="5"/>
</dbReference>
<evidence type="ECO:0000256" key="21">
    <source>
        <dbReference type="PROSITE-ProRule" id="PRU10141"/>
    </source>
</evidence>
<evidence type="ECO:0000256" key="23">
    <source>
        <dbReference type="SAM" id="SignalP"/>
    </source>
</evidence>
<dbReference type="Gene3D" id="1.10.510.10">
    <property type="entry name" value="Transferase(Phosphotransferase) domain 1"/>
    <property type="match status" value="1"/>
</dbReference>
<dbReference type="InterPro" id="IPR011009">
    <property type="entry name" value="Kinase-like_dom_sf"/>
</dbReference>
<dbReference type="FunFam" id="1.10.510.10:FF:000479">
    <property type="entry name" value="Leucine-rich repeat receptor-like protein kinase"/>
    <property type="match status" value="1"/>
</dbReference>
<accession>A0A921RM39</accession>
<keyword evidence="17" id="KW-0675">Receptor</keyword>
<dbReference type="FunFam" id="3.80.10.10:FF:000177">
    <property type="entry name" value="Leucine-rich repeat receptor-like serine/threonine-protein kinase At1g17230"/>
    <property type="match status" value="1"/>
</dbReference>
<evidence type="ECO:0000256" key="9">
    <source>
        <dbReference type="ARBA" id="ARBA00022692"/>
    </source>
</evidence>
<dbReference type="InterPro" id="IPR032675">
    <property type="entry name" value="LRR_dom_sf"/>
</dbReference>
<keyword evidence="8" id="KW-0808">Transferase</keyword>
<dbReference type="AlphaFoldDB" id="A0A921RM39"/>
<evidence type="ECO:0000256" key="5">
    <source>
        <dbReference type="ARBA" id="ARBA00022527"/>
    </source>
</evidence>
<dbReference type="Pfam" id="PF00069">
    <property type="entry name" value="Pkinase"/>
    <property type="match status" value="1"/>
</dbReference>
<evidence type="ECO:0000256" key="11">
    <source>
        <dbReference type="ARBA" id="ARBA00022737"/>
    </source>
</evidence>
<keyword evidence="14 21" id="KW-0067">ATP-binding</keyword>
<keyword evidence="7" id="KW-0433">Leucine-rich repeat</keyword>
<comment type="catalytic activity">
    <reaction evidence="20">
        <text>L-seryl-[protein] + ATP = O-phospho-L-seryl-[protein] + ADP + H(+)</text>
        <dbReference type="Rhea" id="RHEA:17989"/>
        <dbReference type="Rhea" id="RHEA-COMP:9863"/>
        <dbReference type="Rhea" id="RHEA-COMP:11604"/>
        <dbReference type="ChEBI" id="CHEBI:15378"/>
        <dbReference type="ChEBI" id="CHEBI:29999"/>
        <dbReference type="ChEBI" id="CHEBI:30616"/>
        <dbReference type="ChEBI" id="CHEBI:83421"/>
        <dbReference type="ChEBI" id="CHEBI:456216"/>
        <dbReference type="EC" id="2.7.11.1"/>
    </reaction>
</comment>
<dbReference type="PANTHER" id="PTHR48053:SF22">
    <property type="entry name" value="MDIS1-INTERACTING RECEPTOR LIKE KINASE 2-LIKE"/>
    <property type="match status" value="1"/>
</dbReference>
<protein>
    <recommendedName>
        <fullName evidence="3">non-specific serine/threonine protein kinase</fullName>
        <ecNumber evidence="3">2.7.11.1</ecNumber>
    </recommendedName>
</protein>
<evidence type="ECO:0000256" key="18">
    <source>
        <dbReference type="ARBA" id="ARBA00023180"/>
    </source>
</evidence>
<dbReference type="GO" id="GO:0004674">
    <property type="term" value="F:protein serine/threonine kinase activity"/>
    <property type="evidence" value="ECO:0007669"/>
    <property type="project" value="UniProtKB-KW"/>
</dbReference>
<dbReference type="InterPro" id="IPR000719">
    <property type="entry name" value="Prot_kinase_dom"/>
</dbReference>
<dbReference type="InterPro" id="IPR008266">
    <property type="entry name" value="Tyr_kinase_AS"/>
</dbReference>
<gene>
    <name evidence="25" type="ORF">BDA96_02G079500</name>
</gene>
<reference evidence="25" key="2">
    <citation type="submission" date="2020-10" db="EMBL/GenBank/DDBJ databases">
        <authorList>
            <person name="Cooper E.A."/>
            <person name="Brenton Z.W."/>
            <person name="Flinn B.S."/>
            <person name="Jenkins J."/>
            <person name="Shu S."/>
            <person name="Flowers D."/>
            <person name="Luo F."/>
            <person name="Wang Y."/>
            <person name="Xia P."/>
            <person name="Barry K."/>
            <person name="Daum C."/>
            <person name="Lipzen A."/>
            <person name="Yoshinaga Y."/>
            <person name="Schmutz J."/>
            <person name="Saski C."/>
            <person name="Vermerris W."/>
            <person name="Kresovich S."/>
        </authorList>
    </citation>
    <scope>NUCLEOTIDE SEQUENCE</scope>
</reference>
<evidence type="ECO:0000256" key="2">
    <source>
        <dbReference type="ARBA" id="ARBA00004479"/>
    </source>
</evidence>
<evidence type="ECO:0000256" key="8">
    <source>
        <dbReference type="ARBA" id="ARBA00022679"/>
    </source>
</evidence>
<evidence type="ECO:0000256" key="15">
    <source>
        <dbReference type="ARBA" id="ARBA00022989"/>
    </source>
</evidence>
<sequence length="1119" mass="122774">MIELIILVLLRSCLVFLHADAAGHHGGVHLGSQTAALLQWKSTLRNSPPAMDSWQQGTSPCSSNWSGVACAAVHRGRRAPLTVTKISLPNAGLDGYLGELNFSTLPFLTHIDLSYNSLHGGIPLSITSLPALNYLDLGGNWLNGNIPSELGSMASLSYLGLDYNNLTGHIPASLGNLTRLVTLSTEQNLLTGPIPEELGKLTSLEILDLGQNSLGGRIPKILGNLTKLSNLSLTNAGLDGYLGEFNFSTLPFLKHIDLSYNSLHGEIPLSITSLTALSYLDLGFNWLHGSIPSEFGNMPCLNQMGFSRNNLTGQIPKSFGNLTKLNILHLDSNNFSGPIPHEISLLPNLRKLDLHFNQLSGPIPPSMGNLTMLKLLNLGDNRLVGSIPAEIGALVHLDSLYLSMNKISGSIPASFINLTSIGDLRLFINNLSGPLPRGFTNFTYLRWMELGDNSLSGELPSDVCKGGNLQKFAVSRNMFTGPIPTSLQTCRSLKFLGLGSNNLTGDISSFGPYPRLVQATLYKNNFFGYLSKTWASNINLTFLAMEENMITGSLPPEFSNLEKLEVLTIHNNNLTGSIPEAFSNLANLHLLNLSKNKLSGNIPPEFGQLKNLQYLDISANKLSGSVPQELSSCTKLISLSISDNNLSGPLPTTIGSLGGLQMLFDVSKNKLTGKLPVELGNLVMLEILNLSHNQFSGSIPSSIGSMSSLSALDVSYNDLEGPVPAGQQFHNASAKWFLHNKGLCGNISGLPECSSTPKKEYHKSSIHHLVLVASIPMCIVITLSIVVLVMILRKRRRPQITAVTNTRDVLSVWNFDGKLVFEDITRATENFSDSYIIGEGGFGTVYKAQLQGGRLVAVKKLHYPTEEGISDEKRFLSEIEVLTKIRHRSIVKLYGFCSHPRYQFLVYDYIERGNLHITLENEDLAKELNWKKRVAIVRDVAQAILYLHHECNPPIIHRDITSNNILLDATFKAYVSDFGIARMLKPDSSNWSELAGTYGYIAPELSYTSVVTTKCDVYSFGVVALEIVMGRYPRELQSIASMEQHHELAIEDLLDQRLSSPTIMEKKEISLLVELAFACLQTSPQFRPEMQDVYQKIALHKPPFVSLSHEHTPEEIING</sequence>
<dbReference type="InterPro" id="IPR003591">
    <property type="entry name" value="Leu-rich_rpt_typical-subtyp"/>
</dbReference>
<keyword evidence="9 22" id="KW-0812">Transmembrane</keyword>
<evidence type="ECO:0000256" key="6">
    <source>
        <dbReference type="ARBA" id="ARBA00022553"/>
    </source>
</evidence>
<keyword evidence="16 22" id="KW-0472">Membrane</keyword>
<keyword evidence="4" id="KW-1003">Cell membrane</keyword>
<dbReference type="Proteomes" id="UP000807115">
    <property type="component" value="Chromosome 2"/>
</dbReference>
<evidence type="ECO:0000256" key="17">
    <source>
        <dbReference type="ARBA" id="ARBA00023170"/>
    </source>
</evidence>
<feature type="binding site" evidence="21">
    <location>
        <position position="860"/>
    </location>
    <ligand>
        <name>ATP</name>
        <dbReference type="ChEBI" id="CHEBI:30616"/>
    </ligand>
</feature>
<dbReference type="InterPro" id="IPR055414">
    <property type="entry name" value="LRR_R13L4/SHOC2-like"/>
</dbReference>
<dbReference type="EC" id="2.7.11.1" evidence="3"/>
<evidence type="ECO:0000256" key="22">
    <source>
        <dbReference type="SAM" id="Phobius"/>
    </source>
</evidence>
<dbReference type="InterPro" id="IPR013210">
    <property type="entry name" value="LRR_N_plant-typ"/>
</dbReference>
<evidence type="ECO:0000313" key="26">
    <source>
        <dbReference type="Proteomes" id="UP000807115"/>
    </source>
</evidence>
<comment type="caution">
    <text evidence="25">The sequence shown here is derived from an EMBL/GenBank/DDBJ whole genome shotgun (WGS) entry which is preliminary data.</text>
</comment>
<evidence type="ECO:0000256" key="12">
    <source>
        <dbReference type="ARBA" id="ARBA00022741"/>
    </source>
</evidence>
<evidence type="ECO:0000256" key="13">
    <source>
        <dbReference type="ARBA" id="ARBA00022777"/>
    </source>
</evidence>
<feature type="domain" description="Protein kinase" evidence="24">
    <location>
        <begin position="831"/>
        <end position="1105"/>
    </location>
</feature>
<evidence type="ECO:0000256" key="20">
    <source>
        <dbReference type="ARBA" id="ARBA00048679"/>
    </source>
</evidence>
<dbReference type="EMBL" id="CM027681">
    <property type="protein sequence ID" value="KAG0542163.1"/>
    <property type="molecule type" value="Genomic_DNA"/>
</dbReference>
<dbReference type="GO" id="GO:0005524">
    <property type="term" value="F:ATP binding"/>
    <property type="evidence" value="ECO:0007669"/>
    <property type="project" value="UniProtKB-UniRule"/>
</dbReference>
<dbReference type="InterPro" id="IPR001611">
    <property type="entry name" value="Leu-rich_rpt"/>
</dbReference>
<dbReference type="PROSITE" id="PS00107">
    <property type="entry name" value="PROTEIN_KINASE_ATP"/>
    <property type="match status" value="1"/>
</dbReference>
<feature type="chain" id="PRO_5037955944" description="non-specific serine/threonine protein kinase" evidence="23">
    <location>
        <begin position="22"/>
        <end position="1119"/>
    </location>
</feature>
<keyword evidence="11" id="KW-0677">Repeat</keyword>
<keyword evidence="13" id="KW-0418">Kinase</keyword>
<dbReference type="SUPFAM" id="SSF52058">
    <property type="entry name" value="L domain-like"/>
    <property type="match status" value="3"/>
</dbReference>
<organism evidence="25 26">
    <name type="scientific">Sorghum bicolor</name>
    <name type="common">Sorghum</name>
    <name type="synonym">Sorghum vulgare</name>
    <dbReference type="NCBI Taxonomy" id="4558"/>
    <lineage>
        <taxon>Eukaryota</taxon>
        <taxon>Viridiplantae</taxon>
        <taxon>Streptophyta</taxon>
        <taxon>Embryophyta</taxon>
        <taxon>Tracheophyta</taxon>
        <taxon>Spermatophyta</taxon>
        <taxon>Magnoliopsida</taxon>
        <taxon>Liliopsida</taxon>
        <taxon>Poales</taxon>
        <taxon>Poaceae</taxon>
        <taxon>PACMAD clade</taxon>
        <taxon>Panicoideae</taxon>
        <taxon>Andropogonodae</taxon>
        <taxon>Andropogoneae</taxon>
        <taxon>Sorghinae</taxon>
        <taxon>Sorghum</taxon>
    </lineage>
</organism>
<dbReference type="FunFam" id="3.80.10.10:FF:000400">
    <property type="entry name" value="Nuclear pore complex protein NUP107"/>
    <property type="match status" value="2"/>
</dbReference>
<proteinExistence type="predicted"/>
<reference evidence="25" key="1">
    <citation type="journal article" date="2019" name="BMC Genomics">
        <title>A new reference genome for Sorghum bicolor reveals high levels of sequence similarity between sweet and grain genotypes: implications for the genetics of sugar metabolism.</title>
        <authorList>
            <person name="Cooper E.A."/>
            <person name="Brenton Z.W."/>
            <person name="Flinn B.S."/>
            <person name="Jenkins J."/>
            <person name="Shu S."/>
            <person name="Flowers D."/>
            <person name="Luo F."/>
            <person name="Wang Y."/>
            <person name="Xia P."/>
            <person name="Barry K."/>
            <person name="Daum C."/>
            <person name="Lipzen A."/>
            <person name="Yoshinaga Y."/>
            <person name="Schmutz J."/>
            <person name="Saski C."/>
            <person name="Vermerris W."/>
            <person name="Kresovich S."/>
        </authorList>
    </citation>
    <scope>NUCLEOTIDE SEQUENCE</scope>
</reference>
<dbReference type="PROSITE" id="PS00109">
    <property type="entry name" value="PROTEIN_KINASE_TYR"/>
    <property type="match status" value="1"/>
</dbReference>
<dbReference type="PROSITE" id="PS50011">
    <property type="entry name" value="PROTEIN_KINASE_DOM"/>
    <property type="match status" value="1"/>
</dbReference>
<keyword evidence="5" id="KW-0723">Serine/threonine-protein kinase</keyword>
<evidence type="ECO:0000256" key="14">
    <source>
        <dbReference type="ARBA" id="ARBA00022840"/>
    </source>
</evidence>
<dbReference type="PANTHER" id="PTHR48053">
    <property type="entry name" value="LEUCINE RICH REPEAT FAMILY PROTEIN, EXPRESSED"/>
    <property type="match status" value="1"/>
</dbReference>
<feature type="transmembrane region" description="Helical" evidence="22">
    <location>
        <begin position="769"/>
        <end position="792"/>
    </location>
</feature>
<dbReference type="InterPro" id="IPR051716">
    <property type="entry name" value="Plant_RL_S/T_kinase"/>
</dbReference>
<dbReference type="FunFam" id="3.80.10.10:FF:000041">
    <property type="entry name" value="LRR receptor-like serine/threonine-protein kinase ERECTA"/>
    <property type="match status" value="1"/>
</dbReference>
<evidence type="ECO:0000256" key="1">
    <source>
        <dbReference type="ARBA" id="ARBA00004162"/>
    </source>
</evidence>
<comment type="catalytic activity">
    <reaction evidence="19">
        <text>L-threonyl-[protein] + ATP = O-phospho-L-threonyl-[protein] + ADP + H(+)</text>
        <dbReference type="Rhea" id="RHEA:46608"/>
        <dbReference type="Rhea" id="RHEA-COMP:11060"/>
        <dbReference type="Rhea" id="RHEA-COMP:11605"/>
        <dbReference type="ChEBI" id="CHEBI:15378"/>
        <dbReference type="ChEBI" id="CHEBI:30013"/>
        <dbReference type="ChEBI" id="CHEBI:30616"/>
        <dbReference type="ChEBI" id="CHEBI:61977"/>
        <dbReference type="ChEBI" id="CHEBI:456216"/>
        <dbReference type="EC" id="2.7.11.1"/>
    </reaction>
</comment>
<name>A0A921RM39_SORBI</name>
<dbReference type="Gene3D" id="3.30.200.20">
    <property type="entry name" value="Phosphorylase Kinase, domain 1"/>
    <property type="match status" value="1"/>
</dbReference>
<dbReference type="InterPro" id="IPR017441">
    <property type="entry name" value="Protein_kinase_ATP_BS"/>
</dbReference>
<keyword evidence="10 23" id="KW-0732">Signal</keyword>
<evidence type="ECO:0000256" key="3">
    <source>
        <dbReference type="ARBA" id="ARBA00012513"/>
    </source>
</evidence>
<evidence type="ECO:0000256" key="19">
    <source>
        <dbReference type="ARBA" id="ARBA00047899"/>
    </source>
</evidence>
<evidence type="ECO:0000259" key="24">
    <source>
        <dbReference type="PROSITE" id="PS50011"/>
    </source>
</evidence>
<dbReference type="Pfam" id="PF23598">
    <property type="entry name" value="LRR_14"/>
    <property type="match status" value="1"/>
</dbReference>
<dbReference type="SMART" id="SM00369">
    <property type="entry name" value="LRR_TYP"/>
    <property type="match status" value="9"/>
</dbReference>
<evidence type="ECO:0000256" key="7">
    <source>
        <dbReference type="ARBA" id="ARBA00022614"/>
    </source>
</evidence>
<evidence type="ECO:0000256" key="4">
    <source>
        <dbReference type="ARBA" id="ARBA00022475"/>
    </source>
</evidence>
<keyword evidence="18" id="KW-0325">Glycoprotein</keyword>
<keyword evidence="15 22" id="KW-1133">Transmembrane helix</keyword>
<evidence type="ECO:0000313" key="25">
    <source>
        <dbReference type="EMBL" id="KAG0542163.1"/>
    </source>
</evidence>
<dbReference type="FunFam" id="3.30.200.20:FF:000309">
    <property type="entry name" value="Leucine-rich repeat receptor protein kinase MSP1"/>
    <property type="match status" value="1"/>
</dbReference>
<dbReference type="GO" id="GO:0005886">
    <property type="term" value="C:plasma membrane"/>
    <property type="evidence" value="ECO:0007669"/>
    <property type="project" value="UniProtKB-SubCell"/>
</dbReference>
<evidence type="ECO:0000256" key="10">
    <source>
        <dbReference type="ARBA" id="ARBA00022729"/>
    </source>
</evidence>
<dbReference type="SUPFAM" id="SSF56112">
    <property type="entry name" value="Protein kinase-like (PK-like)"/>
    <property type="match status" value="1"/>
</dbReference>
<evidence type="ECO:0000256" key="16">
    <source>
        <dbReference type="ARBA" id="ARBA00023136"/>
    </source>
</evidence>
<keyword evidence="6" id="KW-0597">Phosphoprotein</keyword>
<keyword evidence="12 21" id="KW-0547">Nucleotide-binding</keyword>